<feature type="region of interest" description="Disordered" evidence="2">
    <location>
        <begin position="1"/>
        <end position="61"/>
    </location>
</feature>
<evidence type="ECO:0000313" key="4">
    <source>
        <dbReference type="Proteomes" id="UP000077315"/>
    </source>
</evidence>
<accession>A0A167MB57</accession>
<proteinExistence type="predicted"/>
<dbReference type="OrthoDB" id="10589376at2759"/>
<dbReference type="RefSeq" id="XP_018290384.1">
    <property type="nucleotide sequence ID" value="XM_018441495.1"/>
</dbReference>
<feature type="compositionally biased region" description="Basic and acidic residues" evidence="2">
    <location>
        <begin position="1"/>
        <end position="13"/>
    </location>
</feature>
<reference evidence="4" key="1">
    <citation type="submission" date="2015-06" db="EMBL/GenBank/DDBJ databases">
        <title>Expansion of signal transduction pathways in fungi by whole-genome duplication.</title>
        <authorList>
            <consortium name="DOE Joint Genome Institute"/>
            <person name="Corrochano L.M."/>
            <person name="Kuo A."/>
            <person name="Marcet-Houben M."/>
            <person name="Polaino S."/>
            <person name="Salamov A."/>
            <person name="Villalobos J.M."/>
            <person name="Alvarez M.I."/>
            <person name="Avalos J."/>
            <person name="Benito E.P."/>
            <person name="Benoit I."/>
            <person name="Burger G."/>
            <person name="Camino L.P."/>
            <person name="Canovas D."/>
            <person name="Cerda-Olmedo E."/>
            <person name="Cheng J.-F."/>
            <person name="Dominguez A."/>
            <person name="Elias M."/>
            <person name="Eslava A.P."/>
            <person name="Glaser F."/>
            <person name="Grimwood J."/>
            <person name="Gutierrez G."/>
            <person name="Heitman J."/>
            <person name="Henrissat B."/>
            <person name="Iturriaga E.A."/>
            <person name="Lang B.F."/>
            <person name="Lavin J.L."/>
            <person name="Lee S."/>
            <person name="Li W."/>
            <person name="Lindquist E."/>
            <person name="Lopez-Garcia S."/>
            <person name="Luque E.M."/>
            <person name="Marcos A.T."/>
            <person name="Martin J."/>
            <person name="McCluskey K."/>
            <person name="Medina H.R."/>
            <person name="Miralles-Duran A."/>
            <person name="Miyazaki A."/>
            <person name="Munoz-Torres E."/>
            <person name="Oguiza J.A."/>
            <person name="Ohm R."/>
            <person name="Olmedo M."/>
            <person name="Orejas M."/>
            <person name="Ortiz-Castellanos L."/>
            <person name="Pisabarro A.G."/>
            <person name="Rodriguez-Romero J."/>
            <person name="Ruiz-Herrera J."/>
            <person name="Ruiz-Vazquez R."/>
            <person name="Sanz C."/>
            <person name="Schackwitz W."/>
            <person name="Schmutz J."/>
            <person name="Shahriari M."/>
            <person name="Shelest E."/>
            <person name="Silva-Franco F."/>
            <person name="Soanes D."/>
            <person name="Syed K."/>
            <person name="Tagua V.G."/>
            <person name="Talbot N.J."/>
            <person name="Thon M."/>
            <person name="De vries R.P."/>
            <person name="Wiebenga A."/>
            <person name="Yadav J.S."/>
            <person name="Braun E.L."/>
            <person name="Baker S."/>
            <person name="Garre V."/>
            <person name="Horwitz B."/>
            <person name="Torres-Martinez S."/>
            <person name="Idnurm A."/>
            <person name="Herrera-Estrella A."/>
            <person name="Gabaldon T."/>
            <person name="Grigoriev I.V."/>
        </authorList>
    </citation>
    <scope>NUCLEOTIDE SEQUENCE [LARGE SCALE GENOMIC DNA]</scope>
    <source>
        <strain evidence="4">NRRL 1555(-)</strain>
    </source>
</reference>
<feature type="compositionally biased region" description="Polar residues" evidence="2">
    <location>
        <begin position="158"/>
        <end position="174"/>
    </location>
</feature>
<protein>
    <submittedName>
        <fullName evidence="3">Uncharacterized protein</fullName>
    </submittedName>
</protein>
<dbReference type="EMBL" id="KV440983">
    <property type="protein sequence ID" value="OAD72344.1"/>
    <property type="molecule type" value="Genomic_DNA"/>
</dbReference>
<name>A0A167MB57_PHYB8</name>
<evidence type="ECO:0000256" key="2">
    <source>
        <dbReference type="SAM" id="MobiDB-lite"/>
    </source>
</evidence>
<feature type="coiled-coil region" evidence="1">
    <location>
        <begin position="255"/>
        <end position="282"/>
    </location>
</feature>
<organism evidence="3 4">
    <name type="scientific">Phycomyces blakesleeanus (strain ATCC 8743b / DSM 1359 / FGSC 10004 / NBRC 33097 / NRRL 1555)</name>
    <dbReference type="NCBI Taxonomy" id="763407"/>
    <lineage>
        <taxon>Eukaryota</taxon>
        <taxon>Fungi</taxon>
        <taxon>Fungi incertae sedis</taxon>
        <taxon>Mucoromycota</taxon>
        <taxon>Mucoromycotina</taxon>
        <taxon>Mucoromycetes</taxon>
        <taxon>Mucorales</taxon>
        <taxon>Phycomycetaceae</taxon>
        <taxon>Phycomyces</taxon>
    </lineage>
</organism>
<evidence type="ECO:0000313" key="3">
    <source>
        <dbReference type="EMBL" id="OAD72344.1"/>
    </source>
</evidence>
<feature type="region of interest" description="Disordered" evidence="2">
    <location>
        <begin position="152"/>
        <end position="176"/>
    </location>
</feature>
<gene>
    <name evidence="3" type="ORF">PHYBLDRAFT_65608</name>
</gene>
<dbReference type="VEuPathDB" id="FungiDB:PHYBLDRAFT_65608"/>
<dbReference type="Proteomes" id="UP000077315">
    <property type="component" value="Unassembled WGS sequence"/>
</dbReference>
<dbReference type="InParanoid" id="A0A167MB57"/>
<evidence type="ECO:0000256" key="1">
    <source>
        <dbReference type="SAM" id="Coils"/>
    </source>
</evidence>
<dbReference type="AlphaFoldDB" id="A0A167MB57"/>
<keyword evidence="4" id="KW-1185">Reference proteome</keyword>
<dbReference type="GeneID" id="29002401"/>
<sequence length="368" mass="41502">MDNHKEKETDSSFHPEPLSFSFKPNPTRRLGTSLGSQSSYERSASSLETKPSVDSMESVETARRSMKILHRPILPSNTNGTNLPSLLPILSKRQDPPLRNSSCFPPQNKTLDMLKDFSQNHSAVNVQEQKKGATSIPPSKIKNGHEIHIQGVQYPDKPSQNPVKSSHGNEQPSMSPIILPKKATKYIKPDERIIQTLPNPELDFPNPKKAAPFQKNTKTVYPIEQQYTRAGTKVASVDNFNTEIDSLAGLCKQILAQKETAITESNQQIQVLEKKIQWQSEQIQEYITKSTKLEDFFNKSFRQSDQTKICSFENLSEKYDIFFSTLQGLESFIKTEKSQKESGTESKESETAVSLVDQKSIKVIKKSK</sequence>
<keyword evidence="1" id="KW-0175">Coiled coil</keyword>
<feature type="compositionally biased region" description="Polar residues" evidence="2">
    <location>
        <begin position="33"/>
        <end position="49"/>
    </location>
</feature>